<dbReference type="Gene3D" id="3.60.110.10">
    <property type="entry name" value="Carbon-nitrogen hydrolase"/>
    <property type="match status" value="1"/>
</dbReference>
<evidence type="ECO:0000313" key="11">
    <source>
        <dbReference type="EMBL" id="AKO32440.1"/>
    </source>
</evidence>
<dbReference type="NCBIfam" id="TIGR00546">
    <property type="entry name" value="lnt"/>
    <property type="match status" value="1"/>
</dbReference>
<dbReference type="CDD" id="cd07571">
    <property type="entry name" value="ALP_N-acyl_transferase"/>
    <property type="match status" value="1"/>
</dbReference>
<comment type="subcellular location">
    <subcellularLocation>
        <location evidence="1 9">Cell membrane</location>
        <topology evidence="1 9">Multi-pass membrane protein</topology>
    </subcellularLocation>
</comment>
<evidence type="ECO:0000256" key="7">
    <source>
        <dbReference type="ARBA" id="ARBA00023136"/>
    </source>
</evidence>
<dbReference type="InterPro" id="IPR045378">
    <property type="entry name" value="LNT_N"/>
</dbReference>
<evidence type="ECO:0000256" key="6">
    <source>
        <dbReference type="ARBA" id="ARBA00022989"/>
    </source>
</evidence>
<evidence type="ECO:0000256" key="3">
    <source>
        <dbReference type="ARBA" id="ARBA00022475"/>
    </source>
</evidence>
<dbReference type="EC" id="2.3.1.269" evidence="9"/>
<dbReference type="PANTHER" id="PTHR38686:SF1">
    <property type="entry name" value="APOLIPOPROTEIN N-ACYLTRANSFERASE"/>
    <property type="match status" value="1"/>
</dbReference>
<keyword evidence="7 9" id="KW-0472">Membrane</keyword>
<dbReference type="InterPro" id="IPR036526">
    <property type="entry name" value="C-N_Hydrolase_sf"/>
</dbReference>
<accession>A0AAC8ZAL6</accession>
<comment type="catalytic activity">
    <reaction evidence="9">
        <text>N-terminal S-1,2-diacyl-sn-glyceryl-L-cysteinyl-[lipoprotein] + a glycerophospholipid = N-acyl-S-1,2-diacyl-sn-glyceryl-L-cysteinyl-[lipoprotein] + a 2-acyl-sn-glycero-3-phospholipid + H(+)</text>
        <dbReference type="Rhea" id="RHEA:48228"/>
        <dbReference type="Rhea" id="RHEA-COMP:14681"/>
        <dbReference type="Rhea" id="RHEA-COMP:14684"/>
        <dbReference type="ChEBI" id="CHEBI:15378"/>
        <dbReference type="ChEBI" id="CHEBI:136912"/>
        <dbReference type="ChEBI" id="CHEBI:140656"/>
        <dbReference type="ChEBI" id="CHEBI:140657"/>
        <dbReference type="ChEBI" id="CHEBI:140660"/>
        <dbReference type="EC" id="2.3.1.269"/>
    </reaction>
</comment>
<comment type="similarity">
    <text evidence="2 9">Belongs to the CN hydrolase family. Apolipoprotein N-acyltransferase subfamily.</text>
</comment>
<dbReference type="SUPFAM" id="SSF56317">
    <property type="entry name" value="Carbon-nitrogen hydrolase"/>
    <property type="match status" value="1"/>
</dbReference>
<feature type="transmembrane region" description="Helical" evidence="9">
    <location>
        <begin position="56"/>
        <end position="74"/>
    </location>
</feature>
<feature type="transmembrane region" description="Helical" evidence="9">
    <location>
        <begin position="153"/>
        <end position="177"/>
    </location>
</feature>
<evidence type="ECO:0000259" key="10">
    <source>
        <dbReference type="PROSITE" id="PS50263"/>
    </source>
</evidence>
<evidence type="ECO:0000313" key="12">
    <source>
        <dbReference type="Proteomes" id="UP000060132"/>
    </source>
</evidence>
<feature type="transmembrane region" description="Helical" evidence="9">
    <location>
        <begin position="113"/>
        <end position="133"/>
    </location>
</feature>
<protein>
    <recommendedName>
        <fullName evidence="9">Apolipoprotein N-acyltransferase</fullName>
        <shortName evidence="9">ALP N-acyltransferase</shortName>
        <ecNumber evidence="9">2.3.1.269</ecNumber>
    </recommendedName>
</protein>
<proteinExistence type="inferred from homology"/>
<evidence type="ECO:0000256" key="5">
    <source>
        <dbReference type="ARBA" id="ARBA00022692"/>
    </source>
</evidence>
<comment type="pathway">
    <text evidence="9">Protein modification; lipoprotein biosynthesis (N-acyl transfer).</text>
</comment>
<evidence type="ECO:0000256" key="8">
    <source>
        <dbReference type="ARBA" id="ARBA00023315"/>
    </source>
</evidence>
<dbReference type="Proteomes" id="UP000060132">
    <property type="component" value="Chromosome"/>
</dbReference>
<evidence type="ECO:0000256" key="1">
    <source>
        <dbReference type="ARBA" id="ARBA00004651"/>
    </source>
</evidence>
<keyword evidence="6 9" id="KW-1133">Transmembrane helix</keyword>
<keyword evidence="5 9" id="KW-0812">Transmembrane</keyword>
<evidence type="ECO:0000256" key="4">
    <source>
        <dbReference type="ARBA" id="ARBA00022679"/>
    </source>
</evidence>
<keyword evidence="8 9" id="KW-0012">Acyltransferase</keyword>
<dbReference type="InterPro" id="IPR004563">
    <property type="entry name" value="Apolipo_AcylTrfase"/>
</dbReference>
<comment type="function">
    <text evidence="9">Catalyzes the phospholipid dependent N-acylation of the N-terminal cysteine of apolipoprotein, the last step in lipoprotein maturation.</text>
</comment>
<keyword evidence="3 9" id="KW-1003">Cell membrane</keyword>
<feature type="domain" description="CN hydrolase" evidence="10">
    <location>
        <begin position="223"/>
        <end position="469"/>
    </location>
</feature>
<name>A0AAC8ZAL6_HAEDC</name>
<dbReference type="Pfam" id="PF20154">
    <property type="entry name" value="LNT_N"/>
    <property type="match status" value="1"/>
</dbReference>
<keyword evidence="4 9" id="KW-0808">Transferase</keyword>
<dbReference type="GO" id="GO:0005886">
    <property type="term" value="C:plasma membrane"/>
    <property type="evidence" value="ECO:0007669"/>
    <property type="project" value="UniProtKB-SubCell"/>
</dbReference>
<evidence type="ECO:0000256" key="2">
    <source>
        <dbReference type="ARBA" id="ARBA00010065"/>
    </source>
</evidence>
<dbReference type="PANTHER" id="PTHR38686">
    <property type="entry name" value="APOLIPOPROTEIN N-ACYLTRANSFERASE"/>
    <property type="match status" value="1"/>
</dbReference>
<dbReference type="Pfam" id="PF00795">
    <property type="entry name" value="CN_hydrolase"/>
    <property type="match status" value="1"/>
</dbReference>
<dbReference type="GO" id="GO:0016410">
    <property type="term" value="F:N-acyltransferase activity"/>
    <property type="evidence" value="ECO:0007669"/>
    <property type="project" value="UniProtKB-UniRule"/>
</dbReference>
<dbReference type="InterPro" id="IPR003010">
    <property type="entry name" value="C-N_Hydrolase"/>
</dbReference>
<dbReference type="GO" id="GO:0042158">
    <property type="term" value="P:lipoprotein biosynthetic process"/>
    <property type="evidence" value="ECO:0007669"/>
    <property type="project" value="UniProtKB-UniRule"/>
</dbReference>
<gene>
    <name evidence="9" type="primary">lnt</name>
    <name evidence="11" type="ORF">RZ57_04575</name>
</gene>
<feature type="transmembrane region" description="Helical" evidence="9">
    <location>
        <begin position="189"/>
        <end position="209"/>
    </location>
</feature>
<dbReference type="AlphaFoldDB" id="A0AAC8ZAL6"/>
<dbReference type="HAMAP" id="MF_01148">
    <property type="entry name" value="Lnt"/>
    <property type="match status" value="1"/>
</dbReference>
<feature type="transmembrane region" description="Helical" evidence="9">
    <location>
        <begin position="29"/>
        <end position="49"/>
    </location>
</feature>
<reference evidence="11 12" key="1">
    <citation type="journal article" date="2015" name="PLoS Negl. Trop. Dis.">
        <title>Haemophilus ducreyi Cutaneous Ulcer Strains Are Nearly Identical to Class I Genital Ulcer Strains.</title>
        <authorList>
            <person name="Gangaiah D."/>
            <person name="Webb K.M."/>
            <person name="Humphreys T.L."/>
            <person name="Fortney K.R."/>
            <person name="Toh E."/>
            <person name="Tai A."/>
            <person name="Katz S.S."/>
            <person name="Pillay A."/>
            <person name="Chen C.Y."/>
            <person name="Roberts S.A."/>
            <person name="Munson R.S.Jr."/>
            <person name="Spinola S.M."/>
        </authorList>
    </citation>
    <scope>NUCLEOTIDE SEQUENCE [LARGE SCALE GENOMIC DNA]</scope>
    <source>
        <strain evidence="12">CLU2</strain>
    </source>
</reference>
<feature type="transmembrane region" description="Helical" evidence="9">
    <location>
        <begin position="479"/>
        <end position="497"/>
    </location>
</feature>
<dbReference type="PROSITE" id="PS50263">
    <property type="entry name" value="CN_HYDROLASE"/>
    <property type="match status" value="1"/>
</dbReference>
<evidence type="ECO:0000256" key="9">
    <source>
        <dbReference type="HAMAP-Rule" id="MF_01148"/>
    </source>
</evidence>
<dbReference type="RefSeq" id="WP_064083184.1">
    <property type="nucleotide sequence ID" value="NZ_CP011218.1"/>
</dbReference>
<dbReference type="EMBL" id="CP011219">
    <property type="protein sequence ID" value="AKO32440.1"/>
    <property type="molecule type" value="Genomic_DNA"/>
</dbReference>
<sequence>MNLVNPSILVACILSFCLGAIGCLAFSPFDIWLIAYLSAAGLIWAATLVERKTAMLATFAWSIGYFGVGVQWVNVSMTQFGGVPVIVSYLAVLLLASYLGLYNLLFSYLARRFGLISPFVLASLFTFTEYLRGVVFTGFPWLQFGYTQIDSPFAQLAPIFGVEGLTFLVILLSSYLVDIVKNPTRKIATFTKIAVIIGFSLASNLLQFVQIDQQKPPVKVALIQANIEQQLKWDPAHFENTLRTYQQLINSSLAENEVIILPESAIPALESKINPLLNQLQKMAAAKNTEIIIGTLYENEQQQLFNSALVLGNQTKPYQLHQSLRYNKHHLVPFGEYVPFGSLLDWMREVFILPVNLAKGPFIQPALFTNKGKFNMAICYEVIFGHQLQQNQLAQQADYLVTITNDAWFGDSIGPWQHLQMARMRALELGKPLLRAANTGITAVVGFDGKVIKKLPQFETNTLTAEIATTKGHTLFGQFGHWLIYSLSFICVAFGLFRRQKHKKH</sequence>
<feature type="transmembrane region" description="Helical" evidence="9">
    <location>
        <begin position="86"/>
        <end position="106"/>
    </location>
</feature>
<organism evidence="11 12">
    <name type="scientific">Haemophilus ducreyi</name>
    <dbReference type="NCBI Taxonomy" id="730"/>
    <lineage>
        <taxon>Bacteria</taxon>
        <taxon>Pseudomonadati</taxon>
        <taxon>Pseudomonadota</taxon>
        <taxon>Gammaproteobacteria</taxon>
        <taxon>Pasteurellales</taxon>
        <taxon>Pasteurellaceae</taxon>
        <taxon>Haemophilus</taxon>
    </lineage>
</organism>